<accession>A0A8J5KJA9</accession>
<comment type="caution">
    <text evidence="2">The sequence shown here is derived from an EMBL/GenBank/DDBJ whole genome shotgun (WGS) entry which is preliminary data.</text>
</comment>
<proteinExistence type="predicted"/>
<reference evidence="2 3" key="1">
    <citation type="submission" date="2020-08" db="EMBL/GenBank/DDBJ databases">
        <title>Plant Genome Project.</title>
        <authorList>
            <person name="Zhang R.-G."/>
        </authorList>
    </citation>
    <scope>NUCLEOTIDE SEQUENCE [LARGE SCALE GENOMIC DNA]</scope>
    <source>
        <tissue evidence="2">Rhizome</tissue>
    </source>
</reference>
<organism evidence="2 3">
    <name type="scientific">Zingiber officinale</name>
    <name type="common">Ginger</name>
    <name type="synonym">Amomum zingiber</name>
    <dbReference type="NCBI Taxonomy" id="94328"/>
    <lineage>
        <taxon>Eukaryota</taxon>
        <taxon>Viridiplantae</taxon>
        <taxon>Streptophyta</taxon>
        <taxon>Embryophyta</taxon>
        <taxon>Tracheophyta</taxon>
        <taxon>Spermatophyta</taxon>
        <taxon>Magnoliopsida</taxon>
        <taxon>Liliopsida</taxon>
        <taxon>Zingiberales</taxon>
        <taxon>Zingiberaceae</taxon>
        <taxon>Zingiber</taxon>
    </lineage>
</organism>
<feature type="domain" description="Reverse transcriptase Ty1/copia-type" evidence="1">
    <location>
        <begin position="3"/>
        <end position="63"/>
    </location>
</feature>
<dbReference type="AlphaFoldDB" id="A0A8J5KJA9"/>
<evidence type="ECO:0000313" key="3">
    <source>
        <dbReference type="Proteomes" id="UP000734854"/>
    </source>
</evidence>
<dbReference type="EMBL" id="JACMSC010000015">
    <property type="protein sequence ID" value="KAG6485688.1"/>
    <property type="molecule type" value="Genomic_DNA"/>
</dbReference>
<keyword evidence="3" id="KW-1185">Reference proteome</keyword>
<evidence type="ECO:0000259" key="1">
    <source>
        <dbReference type="Pfam" id="PF07727"/>
    </source>
</evidence>
<name>A0A8J5KJA9_ZINOF</name>
<gene>
    <name evidence="2" type="ORF">ZIOFF_054252</name>
</gene>
<dbReference type="Proteomes" id="UP000734854">
    <property type="component" value="Unassembled WGS sequence"/>
</dbReference>
<sequence>MFGEFKEAMTKEFEMTDIGLMAYYLGIEVNQRKDGVFISQVGYAKEILKKFKIDNSKPINTPVKCDVKLSKYDEGEKVDPIFFKSLVGSLRYLMCIRPDIFYAIGLLAATWKLQLPPTLRPLREFYAISKVL</sequence>
<dbReference type="InterPro" id="IPR013103">
    <property type="entry name" value="RVT_2"/>
</dbReference>
<dbReference type="Pfam" id="PF07727">
    <property type="entry name" value="RVT_2"/>
    <property type="match status" value="1"/>
</dbReference>
<protein>
    <recommendedName>
        <fullName evidence="1">Reverse transcriptase Ty1/copia-type domain-containing protein</fullName>
    </recommendedName>
</protein>
<evidence type="ECO:0000313" key="2">
    <source>
        <dbReference type="EMBL" id="KAG6485688.1"/>
    </source>
</evidence>